<evidence type="ECO:0008006" key="4">
    <source>
        <dbReference type="Google" id="ProtNLM"/>
    </source>
</evidence>
<proteinExistence type="predicted"/>
<dbReference type="EMBL" id="JPMI01000234">
    <property type="protein sequence ID" value="KFA89603.1"/>
    <property type="molecule type" value="Genomic_DNA"/>
</dbReference>
<sequence>MKTCLMLLMGAILLASGCSHESSAVRQEPDTHLATGTADESCNTVPARIWALINNGQFAEAQALIAEAKASGLIAAPMAARMLDRISLLNTRVGQLPATLQRARDFPSQLKDYTLFEVKQMLEREDFSLATKAQLNSVVKILQNPKRLMEKL</sequence>
<feature type="chain" id="PRO_5001781330" description="Lipoprotein" evidence="1">
    <location>
        <begin position="22"/>
        <end position="152"/>
    </location>
</feature>
<keyword evidence="1" id="KW-0732">Signal</keyword>
<feature type="signal peptide" evidence="1">
    <location>
        <begin position="1"/>
        <end position="21"/>
    </location>
</feature>
<gene>
    <name evidence="2" type="ORF">Q664_33605</name>
</gene>
<protein>
    <recommendedName>
        <fullName evidence="4">Lipoprotein</fullName>
    </recommendedName>
</protein>
<dbReference type="RefSeq" id="WP_043404510.1">
    <property type="nucleotide sequence ID" value="NZ_JPMI01000234.1"/>
</dbReference>
<evidence type="ECO:0000313" key="3">
    <source>
        <dbReference type="Proteomes" id="UP000028547"/>
    </source>
</evidence>
<accession>A0A084SMB8</accession>
<dbReference type="Proteomes" id="UP000028547">
    <property type="component" value="Unassembled WGS sequence"/>
</dbReference>
<name>A0A084SMB8_9BACT</name>
<evidence type="ECO:0000313" key="2">
    <source>
        <dbReference type="EMBL" id="KFA89603.1"/>
    </source>
</evidence>
<dbReference type="AlphaFoldDB" id="A0A084SMB8"/>
<reference evidence="2 3" key="1">
    <citation type="submission" date="2014-07" db="EMBL/GenBank/DDBJ databases">
        <title>Draft Genome Sequence of Gephyronic Acid Producer, Cystobacter violaceus Strain Cb vi76.</title>
        <authorList>
            <person name="Stevens D.C."/>
            <person name="Young J."/>
            <person name="Carmichael R."/>
            <person name="Tan J."/>
            <person name="Taylor R.E."/>
        </authorList>
    </citation>
    <scope>NUCLEOTIDE SEQUENCE [LARGE SCALE GENOMIC DNA]</scope>
    <source>
        <strain evidence="2 3">Cb vi76</strain>
    </source>
</reference>
<evidence type="ECO:0000256" key="1">
    <source>
        <dbReference type="SAM" id="SignalP"/>
    </source>
</evidence>
<dbReference type="PROSITE" id="PS51257">
    <property type="entry name" value="PROKAR_LIPOPROTEIN"/>
    <property type="match status" value="1"/>
</dbReference>
<organism evidence="2 3">
    <name type="scientific">Archangium violaceum Cb vi76</name>
    <dbReference type="NCBI Taxonomy" id="1406225"/>
    <lineage>
        <taxon>Bacteria</taxon>
        <taxon>Pseudomonadati</taxon>
        <taxon>Myxococcota</taxon>
        <taxon>Myxococcia</taxon>
        <taxon>Myxococcales</taxon>
        <taxon>Cystobacterineae</taxon>
        <taxon>Archangiaceae</taxon>
        <taxon>Archangium</taxon>
    </lineage>
</organism>
<comment type="caution">
    <text evidence="2">The sequence shown here is derived from an EMBL/GenBank/DDBJ whole genome shotgun (WGS) entry which is preliminary data.</text>
</comment>